<dbReference type="InterPro" id="IPR004622">
    <property type="entry name" value="DNA_pol_HolB"/>
</dbReference>
<evidence type="ECO:0000313" key="4">
    <source>
        <dbReference type="Proteomes" id="UP000254621"/>
    </source>
</evidence>
<reference evidence="1 3" key="1">
    <citation type="journal article" date="2015" name="Genome Announc.">
        <title>Expanding the biotechnology potential of lactobacilli through comparative genomics of 213 strains and associated genera.</title>
        <authorList>
            <person name="Sun Z."/>
            <person name="Harris H.M."/>
            <person name="McCann A."/>
            <person name="Guo C."/>
            <person name="Argimon S."/>
            <person name="Zhang W."/>
            <person name="Yang X."/>
            <person name="Jeffery I.B."/>
            <person name="Cooney J.C."/>
            <person name="Kagawa T.F."/>
            <person name="Liu W."/>
            <person name="Song Y."/>
            <person name="Salvetti E."/>
            <person name="Wrobel A."/>
            <person name="Rasinkangas P."/>
            <person name="Parkhill J."/>
            <person name="Rea M.C."/>
            <person name="O'Sullivan O."/>
            <person name="Ritari J."/>
            <person name="Douillard F.P."/>
            <person name="Paul Ross R."/>
            <person name="Yang R."/>
            <person name="Briner A.E."/>
            <person name="Felis G.E."/>
            <person name="de Vos W.M."/>
            <person name="Barrangou R."/>
            <person name="Klaenhammer T.R."/>
            <person name="Caufield P.W."/>
            <person name="Cui Y."/>
            <person name="Zhang H."/>
            <person name="O'Toole P.W."/>
        </authorList>
    </citation>
    <scope>NUCLEOTIDE SEQUENCE [LARGE SCALE GENOMIC DNA]</scope>
    <source>
        <strain evidence="1 3">DSM 20410</strain>
    </source>
</reference>
<evidence type="ECO:0000313" key="2">
    <source>
        <dbReference type="EMBL" id="SUP52581.1"/>
    </source>
</evidence>
<dbReference type="InterPro" id="IPR027417">
    <property type="entry name" value="P-loop_NTPase"/>
</dbReference>
<name>A0A0R2H9B8_WEIVI</name>
<dbReference type="PATRIC" id="fig|1629.5.peg.704"/>
<dbReference type="PANTHER" id="PTHR11669:SF8">
    <property type="entry name" value="DNA POLYMERASE III SUBUNIT DELTA"/>
    <property type="match status" value="1"/>
</dbReference>
<dbReference type="OrthoDB" id="9810148at2"/>
<evidence type="ECO:0000313" key="1">
    <source>
        <dbReference type="EMBL" id="KRN46426.1"/>
    </source>
</evidence>
<dbReference type="GO" id="GO:0003887">
    <property type="term" value="F:DNA-directed DNA polymerase activity"/>
    <property type="evidence" value="ECO:0007669"/>
    <property type="project" value="UniProtKB-EC"/>
</dbReference>
<proteinExistence type="predicted"/>
<dbReference type="Pfam" id="PF13177">
    <property type="entry name" value="DNA_pol3_delta2"/>
    <property type="match status" value="1"/>
</dbReference>
<accession>A0A0R2H9B8</accession>
<protein>
    <submittedName>
        <fullName evidence="1">DNA polymerase III subunit delta</fullName>
    </submittedName>
    <submittedName>
        <fullName evidence="2">DNA polymerase III subunit tau</fullName>
        <ecNumber evidence="2">2.7.7.7</ecNumber>
    </submittedName>
</protein>
<dbReference type="EMBL" id="JQBM01000002">
    <property type="protein sequence ID" value="KRN46426.1"/>
    <property type="molecule type" value="Genomic_DNA"/>
</dbReference>
<keyword evidence="3" id="KW-1185">Reference proteome</keyword>
<keyword evidence="2" id="KW-0548">Nucleotidyltransferase</keyword>
<gene>
    <name evidence="2" type="primary">dnaX_3</name>
    <name evidence="1" type="ORF">IV50_GL000699</name>
    <name evidence="2" type="ORF">NCTC13645_00478</name>
</gene>
<dbReference type="Proteomes" id="UP000254621">
    <property type="component" value="Unassembled WGS sequence"/>
</dbReference>
<evidence type="ECO:0000313" key="3">
    <source>
        <dbReference type="Proteomes" id="UP000051992"/>
    </source>
</evidence>
<reference evidence="2 4" key="2">
    <citation type="submission" date="2018-06" db="EMBL/GenBank/DDBJ databases">
        <authorList>
            <consortium name="Pathogen Informatics"/>
            <person name="Doyle S."/>
        </authorList>
    </citation>
    <scope>NUCLEOTIDE SEQUENCE [LARGE SCALE GENOMIC DNA]</scope>
    <source>
        <strain evidence="2 4">NCTC13645</strain>
    </source>
</reference>
<dbReference type="SUPFAM" id="SSF52540">
    <property type="entry name" value="P-loop containing nucleoside triphosphate hydrolases"/>
    <property type="match status" value="1"/>
</dbReference>
<dbReference type="GO" id="GO:0006261">
    <property type="term" value="P:DNA-templated DNA replication"/>
    <property type="evidence" value="ECO:0007669"/>
    <property type="project" value="TreeGrafter"/>
</dbReference>
<dbReference type="NCBIfam" id="TIGR00678">
    <property type="entry name" value="holB"/>
    <property type="match status" value="1"/>
</dbReference>
<dbReference type="Proteomes" id="UP000051992">
    <property type="component" value="Unassembled WGS sequence"/>
</dbReference>
<sequence length="338" mass="37455">MSEVSQAATLIATAQHDQPQIIANFERAIAQNQLGHAFLFVGPNGRGQAEVADWLAMRLLCLHPTEKGDPDGTCNQCVRIAQHEHPDVVELAPEGNSLKVDQIRFLQGELSKTAVEGERKVLIIHAAETMTSSAANGLLKSMEEPQGQQTIILIAKSRQQMLPTIISRSQVIEFNALPADQIQTQLIAMGYSQTNAQLAQQLTDDMTLAQEWLTEDWFDRARQSVERFMSALLGQDLQTFTLVQTELMPLAKEQSVKVLVDMIIQATRDTLLARQGRSVTSGFDALSKWQQIAQKLADSQWLQIVDLALMMPHALDMNLNPQTTLESFVLKSQKAMAG</sequence>
<dbReference type="InterPro" id="IPR050238">
    <property type="entry name" value="DNA_Rep/Repair_Clamp_Loader"/>
</dbReference>
<dbReference type="Gene3D" id="3.40.50.300">
    <property type="entry name" value="P-loop containing nucleotide triphosphate hydrolases"/>
    <property type="match status" value="1"/>
</dbReference>
<dbReference type="AlphaFoldDB" id="A0A0R2H9B8"/>
<dbReference type="RefSeq" id="WP_057745133.1">
    <property type="nucleotide sequence ID" value="NZ_BJLU01000004.1"/>
</dbReference>
<dbReference type="GO" id="GO:0008408">
    <property type="term" value="F:3'-5' exonuclease activity"/>
    <property type="evidence" value="ECO:0007669"/>
    <property type="project" value="InterPro"/>
</dbReference>
<dbReference type="PANTHER" id="PTHR11669">
    <property type="entry name" value="REPLICATION FACTOR C / DNA POLYMERASE III GAMMA-TAU SUBUNIT"/>
    <property type="match status" value="1"/>
</dbReference>
<dbReference type="STRING" id="1629.IV50_GL000699"/>
<dbReference type="EC" id="2.7.7.7" evidence="2"/>
<organism evidence="1 3">
    <name type="scientific">Weissella viridescens</name>
    <name type="common">Lactobacillus viridescens</name>
    <dbReference type="NCBI Taxonomy" id="1629"/>
    <lineage>
        <taxon>Bacteria</taxon>
        <taxon>Bacillati</taxon>
        <taxon>Bacillota</taxon>
        <taxon>Bacilli</taxon>
        <taxon>Lactobacillales</taxon>
        <taxon>Lactobacillaceae</taxon>
        <taxon>Weissella</taxon>
    </lineage>
</organism>
<dbReference type="EMBL" id="UHIV01000001">
    <property type="protein sequence ID" value="SUP52581.1"/>
    <property type="molecule type" value="Genomic_DNA"/>
</dbReference>
<keyword evidence="2" id="KW-0808">Transferase</keyword>